<gene>
    <name evidence="2" type="ORF">WOLCODRAFT_137875</name>
</gene>
<evidence type="ECO:0000313" key="3">
    <source>
        <dbReference type="Proteomes" id="UP000218811"/>
    </source>
</evidence>
<evidence type="ECO:0000256" key="1">
    <source>
        <dbReference type="SAM" id="MobiDB-lite"/>
    </source>
</evidence>
<sequence>MRPAAPPASHATQYPPHVSPPGIPQARVKENVRPLFPQAAPQALQPAFPARQVAGPPALPVPVVRLSQQPNLMARILHGPSPLSRQPSNVELHQLGPVRTAKARRRAGPH</sequence>
<keyword evidence="3" id="KW-1185">Reference proteome</keyword>
<dbReference type="AlphaFoldDB" id="A0A2H3JJL1"/>
<protein>
    <submittedName>
        <fullName evidence="2">Uncharacterized protein</fullName>
    </submittedName>
</protein>
<dbReference type="EMBL" id="KB468124">
    <property type="protein sequence ID" value="PCH42376.1"/>
    <property type="molecule type" value="Genomic_DNA"/>
</dbReference>
<evidence type="ECO:0000313" key="2">
    <source>
        <dbReference type="EMBL" id="PCH42376.1"/>
    </source>
</evidence>
<reference evidence="2 3" key="1">
    <citation type="journal article" date="2012" name="Science">
        <title>The Paleozoic origin of enzymatic lignin decomposition reconstructed from 31 fungal genomes.</title>
        <authorList>
            <person name="Floudas D."/>
            <person name="Binder M."/>
            <person name="Riley R."/>
            <person name="Barry K."/>
            <person name="Blanchette R.A."/>
            <person name="Henrissat B."/>
            <person name="Martinez A.T."/>
            <person name="Otillar R."/>
            <person name="Spatafora J.W."/>
            <person name="Yadav J.S."/>
            <person name="Aerts A."/>
            <person name="Benoit I."/>
            <person name="Boyd A."/>
            <person name="Carlson A."/>
            <person name="Copeland A."/>
            <person name="Coutinho P.M."/>
            <person name="de Vries R.P."/>
            <person name="Ferreira P."/>
            <person name="Findley K."/>
            <person name="Foster B."/>
            <person name="Gaskell J."/>
            <person name="Glotzer D."/>
            <person name="Gorecki P."/>
            <person name="Heitman J."/>
            <person name="Hesse C."/>
            <person name="Hori C."/>
            <person name="Igarashi K."/>
            <person name="Jurgens J.A."/>
            <person name="Kallen N."/>
            <person name="Kersten P."/>
            <person name="Kohler A."/>
            <person name="Kuees U."/>
            <person name="Kumar T.K.A."/>
            <person name="Kuo A."/>
            <person name="LaButti K."/>
            <person name="Larrondo L.F."/>
            <person name="Lindquist E."/>
            <person name="Ling A."/>
            <person name="Lombard V."/>
            <person name="Lucas S."/>
            <person name="Lundell T."/>
            <person name="Martin R."/>
            <person name="McLaughlin D.J."/>
            <person name="Morgenstern I."/>
            <person name="Morin E."/>
            <person name="Murat C."/>
            <person name="Nagy L.G."/>
            <person name="Nolan M."/>
            <person name="Ohm R.A."/>
            <person name="Patyshakuliyeva A."/>
            <person name="Rokas A."/>
            <person name="Ruiz-Duenas F.J."/>
            <person name="Sabat G."/>
            <person name="Salamov A."/>
            <person name="Samejima M."/>
            <person name="Schmutz J."/>
            <person name="Slot J.C."/>
            <person name="St John F."/>
            <person name="Stenlid J."/>
            <person name="Sun H."/>
            <person name="Sun S."/>
            <person name="Syed K."/>
            <person name="Tsang A."/>
            <person name="Wiebenga A."/>
            <person name="Young D."/>
            <person name="Pisabarro A."/>
            <person name="Eastwood D.C."/>
            <person name="Martin F."/>
            <person name="Cullen D."/>
            <person name="Grigoriev I.V."/>
            <person name="Hibbett D.S."/>
        </authorList>
    </citation>
    <scope>NUCLEOTIDE SEQUENCE [LARGE SCALE GENOMIC DNA]</scope>
    <source>
        <strain evidence="2 3">MD-104</strain>
    </source>
</reference>
<feature type="region of interest" description="Disordered" evidence="1">
    <location>
        <begin position="1"/>
        <end position="25"/>
    </location>
</feature>
<dbReference type="Proteomes" id="UP000218811">
    <property type="component" value="Unassembled WGS sequence"/>
</dbReference>
<organism evidence="2 3">
    <name type="scientific">Wolfiporia cocos (strain MD-104)</name>
    <name type="common">Brown rot fungus</name>
    <dbReference type="NCBI Taxonomy" id="742152"/>
    <lineage>
        <taxon>Eukaryota</taxon>
        <taxon>Fungi</taxon>
        <taxon>Dikarya</taxon>
        <taxon>Basidiomycota</taxon>
        <taxon>Agaricomycotina</taxon>
        <taxon>Agaricomycetes</taxon>
        <taxon>Polyporales</taxon>
        <taxon>Phaeolaceae</taxon>
        <taxon>Wolfiporia</taxon>
    </lineage>
</organism>
<proteinExistence type="predicted"/>
<feature type="region of interest" description="Disordered" evidence="1">
    <location>
        <begin position="77"/>
        <end position="110"/>
    </location>
</feature>
<name>A0A2H3JJL1_WOLCO</name>
<feature type="compositionally biased region" description="Basic residues" evidence="1">
    <location>
        <begin position="101"/>
        <end position="110"/>
    </location>
</feature>
<accession>A0A2H3JJL1</accession>